<dbReference type="EMBL" id="VEPZ02001051">
    <property type="protein sequence ID" value="KAE8697497.1"/>
    <property type="molecule type" value="Genomic_DNA"/>
</dbReference>
<dbReference type="PANTHER" id="PTHR37984:SF5">
    <property type="entry name" value="PROTEIN NYNRIN-LIKE"/>
    <property type="match status" value="1"/>
</dbReference>
<dbReference type="InterPro" id="IPR012337">
    <property type="entry name" value="RNaseH-like_sf"/>
</dbReference>
<organism evidence="2 3">
    <name type="scientific">Hibiscus syriacus</name>
    <name type="common">Rose of Sharon</name>
    <dbReference type="NCBI Taxonomy" id="106335"/>
    <lineage>
        <taxon>Eukaryota</taxon>
        <taxon>Viridiplantae</taxon>
        <taxon>Streptophyta</taxon>
        <taxon>Embryophyta</taxon>
        <taxon>Tracheophyta</taxon>
        <taxon>Spermatophyta</taxon>
        <taxon>Magnoliopsida</taxon>
        <taxon>eudicotyledons</taxon>
        <taxon>Gunneridae</taxon>
        <taxon>Pentapetalae</taxon>
        <taxon>rosids</taxon>
        <taxon>malvids</taxon>
        <taxon>Malvales</taxon>
        <taxon>Malvaceae</taxon>
        <taxon>Malvoideae</taxon>
        <taxon>Hibiscus</taxon>
    </lineage>
</organism>
<dbReference type="InterPro" id="IPR043128">
    <property type="entry name" value="Rev_trsase/Diguanyl_cyclase"/>
</dbReference>
<feature type="domain" description="Integrase zinc-binding" evidence="1">
    <location>
        <begin position="134"/>
        <end position="184"/>
    </location>
</feature>
<name>A0A6A3A1J1_HIBSY</name>
<dbReference type="Gene3D" id="1.10.340.70">
    <property type="match status" value="1"/>
</dbReference>
<dbReference type="Gene3D" id="3.10.10.10">
    <property type="entry name" value="HIV Type 1 Reverse Transcriptase, subunit A, domain 1"/>
    <property type="match status" value="1"/>
</dbReference>
<dbReference type="GO" id="GO:0003676">
    <property type="term" value="F:nucleic acid binding"/>
    <property type="evidence" value="ECO:0007669"/>
    <property type="project" value="InterPro"/>
</dbReference>
<dbReference type="InterPro" id="IPR043502">
    <property type="entry name" value="DNA/RNA_pol_sf"/>
</dbReference>
<dbReference type="AlphaFoldDB" id="A0A6A3A1J1"/>
<dbReference type="InterPro" id="IPR036397">
    <property type="entry name" value="RNaseH_sf"/>
</dbReference>
<keyword evidence="3" id="KW-1185">Reference proteome</keyword>
<protein>
    <submittedName>
        <fullName evidence="2">Nad6 (Mitochondrion)</fullName>
    </submittedName>
</protein>
<dbReference type="Gene3D" id="3.30.420.10">
    <property type="entry name" value="Ribonuclease H-like superfamily/Ribonuclease H"/>
    <property type="match status" value="1"/>
</dbReference>
<comment type="caution">
    <text evidence="2">The sequence shown here is derived from an EMBL/GenBank/DDBJ whole genome shotgun (WGS) entry which is preliminary data.</text>
</comment>
<dbReference type="SUPFAM" id="SSF56672">
    <property type="entry name" value="DNA/RNA polymerases"/>
    <property type="match status" value="1"/>
</dbReference>
<dbReference type="Pfam" id="PF17921">
    <property type="entry name" value="Integrase_H2C2"/>
    <property type="match status" value="1"/>
</dbReference>
<dbReference type="SUPFAM" id="SSF53098">
    <property type="entry name" value="Ribonuclease H-like"/>
    <property type="match status" value="1"/>
</dbReference>
<dbReference type="InterPro" id="IPR050951">
    <property type="entry name" value="Retrovirus_Pol_polyprotein"/>
</dbReference>
<dbReference type="InterPro" id="IPR041588">
    <property type="entry name" value="Integrase_H2C2"/>
</dbReference>
<dbReference type="Gene3D" id="3.30.70.270">
    <property type="match status" value="1"/>
</dbReference>
<evidence type="ECO:0000313" key="3">
    <source>
        <dbReference type="Proteomes" id="UP000436088"/>
    </source>
</evidence>
<proteinExistence type="predicted"/>
<evidence type="ECO:0000313" key="2">
    <source>
        <dbReference type="EMBL" id="KAE8697497.1"/>
    </source>
</evidence>
<evidence type="ECO:0000259" key="1">
    <source>
        <dbReference type="Pfam" id="PF17921"/>
    </source>
</evidence>
<dbReference type="Proteomes" id="UP000436088">
    <property type="component" value="Unassembled WGS sequence"/>
</dbReference>
<accession>A0A6A3A1J1</accession>
<gene>
    <name evidence="2" type="ORF">F3Y22_tig00110621pilonHSYRG00370</name>
</gene>
<sequence>MAPPELEEMHRQLKDLLDAGYIRPSKSPYGAPVLFQKKYDGSLRIYIDYWALNKLTVKNKYPIPLIADLFDQLGSVKWFTNAWKVNCVADGLSRRYAIETVEEKAKEGRTREFLLEGELFYYRGHRLFVPRYGKLRNELIIECHDSKWAGHSGVGRTLALLLELYYWPHMYEDVQAYVKTYLVCVPKTDGLSSIIVVVDRFSKYATFIPASKVCPTVEAARLFLKHMVKYWGMSKTIISDRDTRHYVSVNQRDWPKLLDVTQFSYNLQWSDATNKSPFKIVTGQQPLTPNTVVTKYEGPNPSTQNVAKEWHEQPDLARACLQKVGKRTKKWADRKRRDVNF</sequence>
<dbReference type="PANTHER" id="PTHR37984">
    <property type="entry name" value="PROTEIN CBG26694"/>
    <property type="match status" value="1"/>
</dbReference>
<reference evidence="2" key="1">
    <citation type="submission" date="2019-09" db="EMBL/GenBank/DDBJ databases">
        <title>Draft genome information of white flower Hibiscus syriacus.</title>
        <authorList>
            <person name="Kim Y.-M."/>
        </authorList>
    </citation>
    <scope>NUCLEOTIDE SEQUENCE [LARGE SCALE GENOMIC DNA]</scope>
    <source>
        <strain evidence="2">YM2019G1</strain>
    </source>
</reference>